<keyword evidence="2" id="KW-1185">Reference proteome</keyword>
<dbReference type="WBParaSite" id="MBELARI_LOCUS19142">
    <property type="protein sequence ID" value="MBELARI_LOCUS19142"/>
    <property type="gene ID" value="MBELARI_LOCUS19142"/>
</dbReference>
<name>A0AAF3EY97_9BILA</name>
<evidence type="ECO:0000313" key="2">
    <source>
        <dbReference type="Proteomes" id="UP000887575"/>
    </source>
</evidence>
<dbReference type="Proteomes" id="UP000887575">
    <property type="component" value="Unassembled WGS sequence"/>
</dbReference>
<dbReference type="AlphaFoldDB" id="A0AAF3EY97"/>
<accession>A0AAF3EY97</accession>
<organism evidence="2 3">
    <name type="scientific">Mesorhabditis belari</name>
    <dbReference type="NCBI Taxonomy" id="2138241"/>
    <lineage>
        <taxon>Eukaryota</taxon>
        <taxon>Metazoa</taxon>
        <taxon>Ecdysozoa</taxon>
        <taxon>Nematoda</taxon>
        <taxon>Chromadorea</taxon>
        <taxon>Rhabditida</taxon>
        <taxon>Rhabditina</taxon>
        <taxon>Rhabditomorpha</taxon>
        <taxon>Rhabditoidea</taxon>
        <taxon>Rhabditidae</taxon>
        <taxon>Mesorhabditinae</taxon>
        <taxon>Mesorhabditis</taxon>
    </lineage>
</organism>
<protein>
    <submittedName>
        <fullName evidence="3">Uncharacterized protein</fullName>
    </submittedName>
</protein>
<feature type="signal peptide" evidence="1">
    <location>
        <begin position="1"/>
        <end position="21"/>
    </location>
</feature>
<evidence type="ECO:0000313" key="3">
    <source>
        <dbReference type="WBParaSite" id="MBELARI_LOCUS19142"/>
    </source>
</evidence>
<keyword evidence="1" id="KW-0732">Signal</keyword>
<evidence type="ECO:0000256" key="1">
    <source>
        <dbReference type="SAM" id="SignalP"/>
    </source>
</evidence>
<reference evidence="3" key="1">
    <citation type="submission" date="2024-02" db="UniProtKB">
        <authorList>
            <consortium name="WormBaseParasite"/>
        </authorList>
    </citation>
    <scope>IDENTIFICATION</scope>
</reference>
<feature type="chain" id="PRO_5042151454" evidence="1">
    <location>
        <begin position="22"/>
        <end position="191"/>
    </location>
</feature>
<sequence length="191" mass="22644">MTILRLPTLILFFVLLTICDAIPLYRRISNERRNDPKQQLLLWPEDVGSIKNLPKRIRRSQPLGAEILYGDAENSYWESPRWRRSQPTGAESLYDTEQSLQWPVARLRRSIPLDIENFYGTTQDSLFDSWPMARNRRTMDFESLYDENQMNEYPVLWSLSRRRRSQPIETDYSDEFKIDPIGSPIPVIYVN</sequence>
<proteinExistence type="predicted"/>